<organism evidence="6 7">
    <name type="scientific">Paenibacillus turicensis</name>
    <dbReference type="NCBI Taxonomy" id="160487"/>
    <lineage>
        <taxon>Bacteria</taxon>
        <taxon>Bacillati</taxon>
        <taxon>Bacillota</taxon>
        <taxon>Bacilli</taxon>
        <taxon>Bacillales</taxon>
        <taxon>Paenibacillaceae</taxon>
        <taxon>Paenibacillus</taxon>
    </lineage>
</organism>
<keyword evidence="2 3" id="KW-0560">Oxidoreductase</keyword>
<dbReference type="GO" id="GO:0008873">
    <property type="term" value="F:gluconate 2-dehydrogenase activity"/>
    <property type="evidence" value="ECO:0007669"/>
    <property type="project" value="UniProtKB-EC"/>
</dbReference>
<evidence type="ECO:0000256" key="1">
    <source>
        <dbReference type="ARBA" id="ARBA00005854"/>
    </source>
</evidence>
<evidence type="ECO:0000256" key="3">
    <source>
        <dbReference type="RuleBase" id="RU003719"/>
    </source>
</evidence>
<dbReference type="InterPro" id="IPR006140">
    <property type="entry name" value="D-isomer_DH_NAD-bd"/>
</dbReference>
<dbReference type="Gene3D" id="3.40.50.720">
    <property type="entry name" value="NAD(P)-binding Rossmann-like Domain"/>
    <property type="match status" value="2"/>
</dbReference>
<feature type="domain" description="D-isomer specific 2-hydroxyacid dehydrogenase NAD-binding" evidence="5">
    <location>
        <begin position="108"/>
        <end position="287"/>
    </location>
</feature>
<dbReference type="CDD" id="cd05301">
    <property type="entry name" value="GDH"/>
    <property type="match status" value="1"/>
</dbReference>
<dbReference type="EC" id="1.1.1.215" evidence="6"/>
<reference evidence="6 7" key="1">
    <citation type="submission" date="2021-03" db="EMBL/GenBank/DDBJ databases">
        <title>Genomic Encyclopedia of Type Strains, Phase IV (KMG-IV): sequencing the most valuable type-strain genomes for metagenomic binning, comparative biology and taxonomic classification.</title>
        <authorList>
            <person name="Goeker M."/>
        </authorList>
    </citation>
    <scope>NUCLEOTIDE SEQUENCE [LARGE SCALE GENOMIC DNA]</scope>
    <source>
        <strain evidence="6 7">DSM 14349</strain>
    </source>
</reference>
<dbReference type="PANTHER" id="PTHR10996:SF283">
    <property type="entry name" value="GLYOXYLATE_HYDROXYPYRUVATE REDUCTASE B"/>
    <property type="match status" value="1"/>
</dbReference>
<gene>
    <name evidence="6" type="ORF">J2Z32_001748</name>
</gene>
<name>A0ABS4FRC9_9BACL</name>
<keyword evidence="7" id="KW-1185">Reference proteome</keyword>
<proteinExistence type="inferred from homology"/>
<dbReference type="SUPFAM" id="SSF51735">
    <property type="entry name" value="NAD(P)-binding Rossmann-fold domains"/>
    <property type="match status" value="1"/>
</dbReference>
<evidence type="ECO:0000256" key="2">
    <source>
        <dbReference type="ARBA" id="ARBA00023002"/>
    </source>
</evidence>
<sequence>MKPYVVITKKIPQHVETFIADHCRYIKWEDQGTMPMDMILEHLPKADGLLTASHTINEQLLAHAPQLKVVSTLSVGYNHFDIEAMRARKVLGTNTPGVLNETVADLIFSLMLATARRIPEIDQYIRQGKWTSSLPESMFGLDVHHKTLGIIGMGGIGEAVAHRAKWGFDMNILYHNRSRKPELEDKLDAKYCTLEKLLAEADFIVIMTPLTKQTYHLIGKKQFALMKPTSIFINASRGATVDEDALVEALQNKQIYAAGLDVFKQEPIDPNHPLLTLPNVVLLPHIGSATQETRDAMALLAAQNLVTALQGECPPNLVKELFDLIELQ</sequence>
<dbReference type="InterPro" id="IPR036291">
    <property type="entry name" value="NAD(P)-bd_dom_sf"/>
</dbReference>
<dbReference type="InterPro" id="IPR006139">
    <property type="entry name" value="D-isomer_2_OHA_DH_cat_dom"/>
</dbReference>
<accession>A0ABS4FRC9</accession>
<dbReference type="Pfam" id="PF02826">
    <property type="entry name" value="2-Hacid_dh_C"/>
    <property type="match status" value="1"/>
</dbReference>
<evidence type="ECO:0000313" key="7">
    <source>
        <dbReference type="Proteomes" id="UP001519272"/>
    </source>
</evidence>
<evidence type="ECO:0000313" key="6">
    <source>
        <dbReference type="EMBL" id="MBP1905120.1"/>
    </source>
</evidence>
<dbReference type="Pfam" id="PF00389">
    <property type="entry name" value="2-Hacid_dh"/>
    <property type="match status" value="1"/>
</dbReference>
<feature type="domain" description="D-isomer specific 2-hydroxyacid dehydrogenase catalytic" evidence="4">
    <location>
        <begin position="5"/>
        <end position="319"/>
    </location>
</feature>
<dbReference type="PROSITE" id="PS00065">
    <property type="entry name" value="D_2_HYDROXYACID_DH_1"/>
    <property type="match status" value="1"/>
</dbReference>
<comment type="caution">
    <text evidence="6">The sequence shown here is derived from an EMBL/GenBank/DDBJ whole genome shotgun (WGS) entry which is preliminary data.</text>
</comment>
<dbReference type="InterPro" id="IPR029752">
    <property type="entry name" value="D-isomer_DH_CS1"/>
</dbReference>
<comment type="similarity">
    <text evidence="1 3">Belongs to the D-isomer specific 2-hydroxyacid dehydrogenase family.</text>
</comment>
<dbReference type="SUPFAM" id="SSF52283">
    <property type="entry name" value="Formate/glycerate dehydrogenase catalytic domain-like"/>
    <property type="match status" value="1"/>
</dbReference>
<evidence type="ECO:0000259" key="5">
    <source>
        <dbReference type="Pfam" id="PF02826"/>
    </source>
</evidence>
<dbReference type="RefSeq" id="WP_210088764.1">
    <property type="nucleotide sequence ID" value="NZ_JAGGKG010000007.1"/>
</dbReference>
<dbReference type="Proteomes" id="UP001519272">
    <property type="component" value="Unassembled WGS sequence"/>
</dbReference>
<evidence type="ECO:0000259" key="4">
    <source>
        <dbReference type="Pfam" id="PF00389"/>
    </source>
</evidence>
<dbReference type="PANTHER" id="PTHR10996">
    <property type="entry name" value="2-HYDROXYACID DEHYDROGENASE-RELATED"/>
    <property type="match status" value="1"/>
</dbReference>
<dbReference type="EMBL" id="JAGGKG010000007">
    <property type="protein sequence ID" value="MBP1905120.1"/>
    <property type="molecule type" value="Genomic_DNA"/>
</dbReference>
<protein>
    <submittedName>
        <fullName evidence="6">Gluconate 2-dehydrogenase</fullName>
        <ecNumber evidence="6">1.1.1.215</ecNumber>
    </submittedName>
</protein>
<dbReference type="InterPro" id="IPR050223">
    <property type="entry name" value="D-isomer_2-hydroxyacid_DH"/>
</dbReference>